<dbReference type="EMBL" id="FQXD01000001">
    <property type="protein sequence ID" value="SHG74428.1"/>
    <property type="molecule type" value="Genomic_DNA"/>
</dbReference>
<keyword evidence="2" id="KW-1185">Reference proteome</keyword>
<accession>A0A1M5MAY1</accession>
<dbReference type="Proteomes" id="UP000184079">
    <property type="component" value="Unassembled WGS sequence"/>
</dbReference>
<evidence type="ECO:0000313" key="2">
    <source>
        <dbReference type="Proteomes" id="UP000184079"/>
    </source>
</evidence>
<dbReference type="AlphaFoldDB" id="A0A1M5MAY1"/>
<reference evidence="2" key="1">
    <citation type="submission" date="2016-11" db="EMBL/GenBank/DDBJ databases">
        <authorList>
            <person name="Varghese N."/>
            <person name="Submissions S."/>
        </authorList>
    </citation>
    <scope>NUCLEOTIDE SEQUENCE [LARGE SCALE GENOMIC DNA]</scope>
    <source>
        <strain evidence="2">CGMCC 1.6496</strain>
    </source>
</reference>
<gene>
    <name evidence="1" type="ORF">SAMN05421807_101435</name>
</gene>
<protein>
    <submittedName>
        <fullName evidence="1">Uncharacterized protein</fullName>
    </submittedName>
</protein>
<proteinExistence type="predicted"/>
<name>A0A1M5MAY1_9BACI</name>
<evidence type="ECO:0000313" key="1">
    <source>
        <dbReference type="EMBL" id="SHG74428.1"/>
    </source>
</evidence>
<sequence>MYPFSSTGFYGAYIFMKLSMEQLTEIAQVVQS</sequence>
<organism evidence="1 2">
    <name type="scientific">Virgibacillus chiguensis</name>
    <dbReference type="NCBI Taxonomy" id="411959"/>
    <lineage>
        <taxon>Bacteria</taxon>
        <taxon>Bacillati</taxon>
        <taxon>Bacillota</taxon>
        <taxon>Bacilli</taxon>
        <taxon>Bacillales</taxon>
        <taxon>Bacillaceae</taxon>
        <taxon>Virgibacillus</taxon>
    </lineage>
</organism>